<dbReference type="Proteomes" id="UP000272051">
    <property type="component" value="Unassembled WGS sequence"/>
</dbReference>
<protein>
    <submittedName>
        <fullName evidence="1">Uncharacterized protein</fullName>
    </submittedName>
</protein>
<proteinExistence type="predicted"/>
<dbReference type="AlphaFoldDB" id="A0A497EY26"/>
<dbReference type="EMBL" id="QMQX01000069">
    <property type="protein sequence ID" value="RLE52086.1"/>
    <property type="molecule type" value="Genomic_DNA"/>
</dbReference>
<evidence type="ECO:0000313" key="2">
    <source>
        <dbReference type="Proteomes" id="UP000272051"/>
    </source>
</evidence>
<accession>A0A497EY26</accession>
<comment type="caution">
    <text evidence="1">The sequence shown here is derived from an EMBL/GenBank/DDBJ whole genome shotgun (WGS) entry which is preliminary data.</text>
</comment>
<name>A0A497EY26_9CREN</name>
<organism evidence="1 2">
    <name type="scientific">Thermoproteota archaeon</name>
    <dbReference type="NCBI Taxonomy" id="2056631"/>
    <lineage>
        <taxon>Archaea</taxon>
        <taxon>Thermoproteota</taxon>
    </lineage>
</organism>
<gene>
    <name evidence="1" type="ORF">DRJ33_04580</name>
</gene>
<evidence type="ECO:0000313" key="1">
    <source>
        <dbReference type="EMBL" id="RLE52086.1"/>
    </source>
</evidence>
<reference evidence="1 2" key="1">
    <citation type="submission" date="2018-06" db="EMBL/GenBank/DDBJ databases">
        <title>Extensive metabolic versatility and redundancy in microbially diverse, dynamic hydrothermal sediments.</title>
        <authorList>
            <person name="Dombrowski N."/>
            <person name="Teske A."/>
            <person name="Baker B.J."/>
        </authorList>
    </citation>
    <scope>NUCLEOTIDE SEQUENCE [LARGE SCALE GENOMIC DNA]</scope>
    <source>
        <strain evidence="1">B34_G17</strain>
    </source>
</reference>
<sequence length="83" mass="9687">MSIKRMWEIEVGIPSIKKLVVIASDNDVKIVVLNGSREEMDVRHFMKFIHHIRERLDKIVVDLTQAMREAGVIMLSEEQIRQS</sequence>